<dbReference type="GeneID" id="92870395"/>
<keyword evidence="1" id="KW-0805">Transcription regulation</keyword>
<sequence>MVTRRDVALRAGTSEAVVSYVVNNGPRNVAPATRERVQAAISELGYRANSVARSLRTNRTMSIGVVTPDSSNEFFGYLTRAIESVAFDFGYTTLLGNAMEDPEREGRYVRTLLDRQVDGLIVIPVPGSTVLEAELDRAPVPFVILDRSLDDEHAVEITVDNEQAAYLATGHLLGHGNTRIACVAGPESARTTIARVAGWRRGLVDQGIDPATLPLEYGTFRLDDGYRAGMEILAREARPDAIFATSDEQAMGVLRAAAERGLRVPDDLAVLGFDGIERGRFSVPSLSTVQQPMEQLADCAFRHLERRIRNSGADALPKTFSTKLVLRESCGCRSSP</sequence>
<dbReference type="InterPro" id="IPR000843">
    <property type="entry name" value="HTH_LacI"/>
</dbReference>
<evidence type="ECO:0000313" key="5">
    <source>
        <dbReference type="EMBL" id="AEK41151.1"/>
    </source>
</evidence>
<dbReference type="Gene3D" id="1.10.260.40">
    <property type="entry name" value="lambda repressor-like DNA-binding domains"/>
    <property type="match status" value="1"/>
</dbReference>
<dbReference type="PANTHER" id="PTHR30146:SF109">
    <property type="entry name" value="HTH-TYPE TRANSCRIPTIONAL REGULATOR GALS"/>
    <property type="match status" value="1"/>
</dbReference>
<dbReference type="InterPro" id="IPR028082">
    <property type="entry name" value="Peripla_BP_I"/>
</dbReference>
<dbReference type="EMBL" id="CP002896">
    <property type="protein sequence ID" value="AEK41151.1"/>
    <property type="molecule type" value="Genomic_DNA"/>
</dbReference>
<reference evidence="5 6" key="1">
    <citation type="journal article" date="2011" name="J. Bacteriol.">
        <title>Whole genome sequence of the rifamycin B-producing strain Amycolatopsis mediterranei S699.</title>
        <authorList>
            <person name="Verma M."/>
            <person name="Kaur J."/>
            <person name="Kumar M."/>
            <person name="Kumari K."/>
            <person name="Saxena A."/>
            <person name="Anand S."/>
            <person name="Nigam A."/>
            <person name="Ravi V."/>
            <person name="Raghuvanshi S."/>
            <person name="Khurana P."/>
            <person name="Tyagi A.K."/>
            <person name="Khurana J.P."/>
            <person name="Lal R."/>
        </authorList>
    </citation>
    <scope>NUCLEOTIDE SEQUENCE [LARGE SCALE GENOMIC DNA]</scope>
    <source>
        <strain evidence="5 6">S699</strain>
    </source>
</reference>
<dbReference type="PANTHER" id="PTHR30146">
    <property type="entry name" value="LACI-RELATED TRANSCRIPTIONAL REPRESSOR"/>
    <property type="match status" value="1"/>
</dbReference>
<name>A0A9R0NV27_AMYMS</name>
<dbReference type="SUPFAM" id="SSF53822">
    <property type="entry name" value="Periplasmic binding protein-like I"/>
    <property type="match status" value="1"/>
</dbReference>
<dbReference type="PROSITE" id="PS50932">
    <property type="entry name" value="HTH_LACI_2"/>
    <property type="match status" value="1"/>
</dbReference>
<dbReference type="Pfam" id="PF13377">
    <property type="entry name" value="Peripla_BP_3"/>
    <property type="match status" value="1"/>
</dbReference>
<gene>
    <name evidence="5" type="ordered locus">RAM_13305</name>
</gene>
<evidence type="ECO:0000256" key="2">
    <source>
        <dbReference type="ARBA" id="ARBA00023125"/>
    </source>
</evidence>
<feature type="domain" description="HTH lacI-type" evidence="4">
    <location>
        <begin position="2"/>
        <end position="57"/>
    </location>
</feature>
<evidence type="ECO:0000313" key="6">
    <source>
        <dbReference type="Proteomes" id="UP000006138"/>
    </source>
</evidence>
<dbReference type="GO" id="GO:0000976">
    <property type="term" value="F:transcription cis-regulatory region binding"/>
    <property type="evidence" value="ECO:0007669"/>
    <property type="project" value="TreeGrafter"/>
</dbReference>
<protein>
    <submittedName>
        <fullName evidence="5">LacI family transcriptional regulator</fullName>
    </submittedName>
</protein>
<dbReference type="RefSeq" id="WP_014466847.1">
    <property type="nucleotide sequence ID" value="NC_017186.1"/>
</dbReference>
<accession>A0A9R0NV27</accession>
<dbReference type="InterPro" id="IPR010982">
    <property type="entry name" value="Lambda_DNA-bd_dom_sf"/>
</dbReference>
<keyword evidence="3" id="KW-0804">Transcription</keyword>
<organism evidence="5 6">
    <name type="scientific">Amycolatopsis mediterranei (strain S699)</name>
    <name type="common">Nocardia mediterranei</name>
    <dbReference type="NCBI Taxonomy" id="713604"/>
    <lineage>
        <taxon>Bacteria</taxon>
        <taxon>Bacillati</taxon>
        <taxon>Actinomycetota</taxon>
        <taxon>Actinomycetes</taxon>
        <taxon>Pseudonocardiales</taxon>
        <taxon>Pseudonocardiaceae</taxon>
        <taxon>Amycolatopsis</taxon>
    </lineage>
</organism>
<dbReference type="AlphaFoldDB" id="A0A9R0NV27"/>
<dbReference type="CDD" id="cd01392">
    <property type="entry name" value="HTH_LacI"/>
    <property type="match status" value="1"/>
</dbReference>
<evidence type="ECO:0000256" key="3">
    <source>
        <dbReference type="ARBA" id="ARBA00023163"/>
    </source>
</evidence>
<dbReference type="InterPro" id="IPR046335">
    <property type="entry name" value="LacI/GalR-like_sensor"/>
</dbReference>
<evidence type="ECO:0000259" key="4">
    <source>
        <dbReference type="PROSITE" id="PS50932"/>
    </source>
</evidence>
<keyword evidence="2" id="KW-0238">DNA-binding</keyword>
<proteinExistence type="predicted"/>
<dbReference type="SUPFAM" id="SSF47413">
    <property type="entry name" value="lambda repressor-like DNA-binding domains"/>
    <property type="match status" value="1"/>
</dbReference>
<evidence type="ECO:0000256" key="1">
    <source>
        <dbReference type="ARBA" id="ARBA00023015"/>
    </source>
</evidence>
<dbReference type="Proteomes" id="UP000006138">
    <property type="component" value="Chromosome"/>
</dbReference>
<dbReference type="CDD" id="cd06267">
    <property type="entry name" value="PBP1_LacI_sugar_binding-like"/>
    <property type="match status" value="1"/>
</dbReference>
<dbReference type="SMART" id="SM00354">
    <property type="entry name" value="HTH_LACI"/>
    <property type="match status" value="1"/>
</dbReference>
<dbReference type="GO" id="GO:0003700">
    <property type="term" value="F:DNA-binding transcription factor activity"/>
    <property type="evidence" value="ECO:0007669"/>
    <property type="project" value="TreeGrafter"/>
</dbReference>
<dbReference type="Pfam" id="PF00356">
    <property type="entry name" value="LacI"/>
    <property type="match status" value="1"/>
</dbReference>
<keyword evidence="6" id="KW-1185">Reference proteome</keyword>
<dbReference type="Gene3D" id="3.40.50.2300">
    <property type="match status" value="2"/>
</dbReference>
<dbReference type="KEGG" id="amn:RAM_13305"/>